<evidence type="ECO:0000256" key="2">
    <source>
        <dbReference type="ARBA" id="ARBA00007613"/>
    </source>
</evidence>
<dbReference type="RefSeq" id="WP_106632759.1">
    <property type="nucleotide sequence ID" value="NZ_PXXO01000013.1"/>
</dbReference>
<comment type="similarity">
    <text evidence="2">Belongs to the outer membrane factor (OMF) (TC 1.B.17) family.</text>
</comment>
<sequence>MRKRVLALLWLGLIPAQLAPAALSAPRPASLPGQPRQAQSTELIERSWQRLDSELRALDQLLPGEPEPPVGDVLSTPELPANLIRANQPATGPIQPADTVAGPPLDLPTPQQLQASGVASLSLEQALAIAFANSATLQAQREQVAAALASLQAAMGSYWPTISAFANGGYEGARSTTTSNKPNDNLGFGPLFDPAGLLDSAGKPTAGPFYVPNGGSAADTSGEWGVEAGLQLNYALLDFARTPTVKAARASLEQQRNTYANQLRSLQLQVSEAYYKLQQDEQLVRVYDANLRNDLVILQDTLELKQAGLVPRLDVLRRRAIQASDEETLIQALADRAVARRQLAVLLNLPAGVTPSPSDPIVVQPRWPLDLEASLLAAYRGNPELEAILATRTALAQQSQATAAGLLPKLSLFASGGGSSSQTSLGNFEFGGGGCCGSTALPLSTTNGWDWSAGLTLTWLLFDAGTTAGQARALAKREAATAQQYAATRNDIRLRIEQAFFNHEASLAKLSSARRGVSAALEAFRDVRLRFLTGLDSELNLSNTQDRLINSQVQRLNATVNVNITYAKLLKELLPMPRDPNLPIQPQLQLQLSSSPATQP</sequence>
<dbReference type="InterPro" id="IPR003423">
    <property type="entry name" value="OMP_efflux"/>
</dbReference>
<dbReference type="Pfam" id="PF02321">
    <property type="entry name" value="OEP"/>
    <property type="match status" value="2"/>
</dbReference>
<evidence type="ECO:0000313" key="9">
    <source>
        <dbReference type="EMBL" id="PSJ04319.1"/>
    </source>
</evidence>
<evidence type="ECO:0000313" key="10">
    <source>
        <dbReference type="Proteomes" id="UP000243002"/>
    </source>
</evidence>
<dbReference type="OrthoDB" id="545737at2"/>
<dbReference type="PANTHER" id="PTHR30026">
    <property type="entry name" value="OUTER MEMBRANE PROTEIN TOLC"/>
    <property type="match status" value="1"/>
</dbReference>
<dbReference type="InterPro" id="IPR051906">
    <property type="entry name" value="TolC-like"/>
</dbReference>
<organism evidence="9 10">
    <name type="scientific">Cyanobium usitatum str. Tous</name>
    <dbReference type="NCBI Taxonomy" id="2116684"/>
    <lineage>
        <taxon>Bacteria</taxon>
        <taxon>Bacillati</taxon>
        <taxon>Cyanobacteriota</taxon>
        <taxon>Cyanophyceae</taxon>
        <taxon>Synechococcales</taxon>
        <taxon>Prochlorococcaceae</taxon>
        <taxon>Cyanobium</taxon>
    </lineage>
</organism>
<dbReference type="GO" id="GO:1990281">
    <property type="term" value="C:efflux pump complex"/>
    <property type="evidence" value="ECO:0007669"/>
    <property type="project" value="TreeGrafter"/>
</dbReference>
<keyword evidence="10" id="KW-1185">Reference proteome</keyword>
<comment type="caution">
    <text evidence="9">The sequence shown here is derived from an EMBL/GenBank/DDBJ whole genome shotgun (WGS) entry which is preliminary data.</text>
</comment>
<evidence type="ECO:0000256" key="5">
    <source>
        <dbReference type="ARBA" id="ARBA00022692"/>
    </source>
</evidence>
<dbReference type="PANTHER" id="PTHR30026:SF21">
    <property type="entry name" value="SLR1270 PROTEIN"/>
    <property type="match status" value="1"/>
</dbReference>
<keyword evidence="6" id="KW-0472">Membrane</keyword>
<evidence type="ECO:0000256" key="3">
    <source>
        <dbReference type="ARBA" id="ARBA00022448"/>
    </source>
</evidence>
<keyword evidence="8" id="KW-0732">Signal</keyword>
<dbReference type="Proteomes" id="UP000243002">
    <property type="component" value="Unassembled WGS sequence"/>
</dbReference>
<evidence type="ECO:0000256" key="7">
    <source>
        <dbReference type="ARBA" id="ARBA00023237"/>
    </source>
</evidence>
<keyword evidence="7" id="KW-0998">Cell outer membrane</keyword>
<protein>
    <submittedName>
        <fullName evidence="9">TolC family protein</fullName>
    </submittedName>
</protein>
<proteinExistence type="inferred from homology"/>
<keyword evidence="4" id="KW-1134">Transmembrane beta strand</keyword>
<dbReference type="EMBL" id="PXXO01000013">
    <property type="protein sequence ID" value="PSJ04319.1"/>
    <property type="molecule type" value="Genomic_DNA"/>
</dbReference>
<dbReference type="SUPFAM" id="SSF56954">
    <property type="entry name" value="Outer membrane efflux proteins (OEP)"/>
    <property type="match status" value="1"/>
</dbReference>
<name>A0A2P7MSX4_9CYAN</name>
<dbReference type="GO" id="GO:0009279">
    <property type="term" value="C:cell outer membrane"/>
    <property type="evidence" value="ECO:0007669"/>
    <property type="project" value="UniProtKB-SubCell"/>
</dbReference>
<accession>A0A2P7MSX4</accession>
<feature type="chain" id="PRO_5015179946" evidence="8">
    <location>
        <begin position="22"/>
        <end position="600"/>
    </location>
</feature>
<gene>
    <name evidence="9" type="ORF">C7K55_10895</name>
</gene>
<evidence type="ECO:0000256" key="4">
    <source>
        <dbReference type="ARBA" id="ARBA00022452"/>
    </source>
</evidence>
<keyword evidence="5" id="KW-0812">Transmembrane</keyword>
<dbReference type="GO" id="GO:0015562">
    <property type="term" value="F:efflux transmembrane transporter activity"/>
    <property type="evidence" value="ECO:0007669"/>
    <property type="project" value="InterPro"/>
</dbReference>
<evidence type="ECO:0000256" key="6">
    <source>
        <dbReference type="ARBA" id="ARBA00023136"/>
    </source>
</evidence>
<dbReference type="AlphaFoldDB" id="A0A2P7MSX4"/>
<feature type="signal peptide" evidence="8">
    <location>
        <begin position="1"/>
        <end position="21"/>
    </location>
</feature>
<dbReference type="Gene3D" id="1.20.1600.10">
    <property type="entry name" value="Outer membrane efflux proteins (OEP)"/>
    <property type="match status" value="1"/>
</dbReference>
<dbReference type="GO" id="GO:0015288">
    <property type="term" value="F:porin activity"/>
    <property type="evidence" value="ECO:0007669"/>
    <property type="project" value="TreeGrafter"/>
</dbReference>
<keyword evidence="3" id="KW-0813">Transport</keyword>
<evidence type="ECO:0000256" key="8">
    <source>
        <dbReference type="SAM" id="SignalP"/>
    </source>
</evidence>
<evidence type="ECO:0000256" key="1">
    <source>
        <dbReference type="ARBA" id="ARBA00004442"/>
    </source>
</evidence>
<comment type="subcellular location">
    <subcellularLocation>
        <location evidence="1">Cell outer membrane</location>
    </subcellularLocation>
</comment>
<reference evidence="9 10" key="1">
    <citation type="journal article" date="2018" name="Environ. Microbiol.">
        <title>Ecological and genomic features of two widespread freshwater picocyanobacteria.</title>
        <authorList>
            <person name="Cabello-Yeves P.J."/>
            <person name="Picazo A."/>
            <person name="Camacho A."/>
            <person name="Callieri C."/>
            <person name="Rosselli R."/>
            <person name="Roda-Garcia J.J."/>
            <person name="Coutinho F.H."/>
            <person name="Rodriguez-Valera F."/>
        </authorList>
    </citation>
    <scope>NUCLEOTIDE SEQUENCE [LARGE SCALE GENOMIC DNA]</scope>
    <source>
        <strain evidence="9 10">Tous</strain>
    </source>
</reference>